<feature type="chain" id="PRO_5040390141" evidence="1">
    <location>
        <begin position="19"/>
        <end position="116"/>
    </location>
</feature>
<evidence type="ECO:0000313" key="2">
    <source>
        <dbReference type="EMBL" id="KAG0269271.1"/>
    </source>
</evidence>
<keyword evidence="3" id="KW-1185">Reference proteome</keyword>
<evidence type="ECO:0000256" key="1">
    <source>
        <dbReference type="SAM" id="SignalP"/>
    </source>
</evidence>
<accession>A0A9P6QL16</accession>
<dbReference type="AlphaFoldDB" id="A0A9P6QL16"/>
<dbReference type="EMBL" id="JAAAJB010000029">
    <property type="protein sequence ID" value="KAG0269271.1"/>
    <property type="molecule type" value="Genomic_DNA"/>
</dbReference>
<dbReference type="Proteomes" id="UP000807716">
    <property type="component" value="Unassembled WGS sequence"/>
</dbReference>
<comment type="caution">
    <text evidence="2">The sequence shown here is derived from an EMBL/GenBank/DDBJ whole genome shotgun (WGS) entry which is preliminary data.</text>
</comment>
<evidence type="ECO:0000313" key="3">
    <source>
        <dbReference type="Proteomes" id="UP000807716"/>
    </source>
</evidence>
<feature type="signal peptide" evidence="1">
    <location>
        <begin position="1"/>
        <end position="18"/>
    </location>
</feature>
<name>A0A9P6QL16_9FUNG</name>
<sequence length="116" mass="12205">MKIRSIAIVLSGVSAVAAVCDIPWKGPGSGFFCRKEMFEDCVKITSGQDCLQPSSDGPFLSGYADANVDSTTGENMPCTIWSKAGCRFGGGQAATVNQVGLLKFPFTVKSVECPCI</sequence>
<organism evidence="2 3">
    <name type="scientific">Actinomortierella ambigua</name>
    <dbReference type="NCBI Taxonomy" id="1343610"/>
    <lineage>
        <taxon>Eukaryota</taxon>
        <taxon>Fungi</taxon>
        <taxon>Fungi incertae sedis</taxon>
        <taxon>Mucoromycota</taxon>
        <taxon>Mortierellomycotina</taxon>
        <taxon>Mortierellomycetes</taxon>
        <taxon>Mortierellales</taxon>
        <taxon>Mortierellaceae</taxon>
        <taxon>Actinomortierella</taxon>
    </lineage>
</organism>
<protein>
    <submittedName>
        <fullName evidence="2">Uncharacterized protein</fullName>
    </submittedName>
</protein>
<keyword evidence="1" id="KW-0732">Signal</keyword>
<proteinExistence type="predicted"/>
<gene>
    <name evidence="2" type="ORF">DFQ27_004134</name>
</gene>
<reference evidence="2" key="1">
    <citation type="journal article" date="2020" name="Fungal Divers.">
        <title>Resolving the Mortierellaceae phylogeny through synthesis of multi-gene phylogenetics and phylogenomics.</title>
        <authorList>
            <person name="Vandepol N."/>
            <person name="Liber J."/>
            <person name="Desiro A."/>
            <person name="Na H."/>
            <person name="Kennedy M."/>
            <person name="Barry K."/>
            <person name="Grigoriev I.V."/>
            <person name="Miller A.N."/>
            <person name="O'Donnell K."/>
            <person name="Stajich J.E."/>
            <person name="Bonito G."/>
        </authorList>
    </citation>
    <scope>NUCLEOTIDE SEQUENCE</scope>
    <source>
        <strain evidence="2">BC1065</strain>
    </source>
</reference>